<name>A0A8H2K4J9_9MICO</name>
<dbReference type="Proteomes" id="UP000316560">
    <property type="component" value="Unassembled WGS sequence"/>
</dbReference>
<dbReference type="EMBL" id="VFRA01000001">
    <property type="protein sequence ID" value="TQO18603.1"/>
    <property type="molecule type" value="Genomic_DNA"/>
</dbReference>
<reference evidence="2 3" key="1">
    <citation type="submission" date="2019-06" db="EMBL/GenBank/DDBJ databases">
        <title>Sequencing the genomes of 1000 actinobacteria strains.</title>
        <authorList>
            <person name="Klenk H.-P."/>
        </authorList>
    </citation>
    <scope>NUCLEOTIDE SEQUENCE [LARGE SCALE GENOMIC DNA]</scope>
    <source>
        <strain evidence="2 3">DSM 21947</strain>
    </source>
</reference>
<protein>
    <submittedName>
        <fullName evidence="2">Putative membrane protein (TIGR02234 family)</fullName>
    </submittedName>
</protein>
<feature type="transmembrane region" description="Helical" evidence="1">
    <location>
        <begin position="47"/>
        <end position="68"/>
    </location>
</feature>
<keyword evidence="3" id="KW-1185">Reference proteome</keyword>
<dbReference type="InterPro" id="IPR019051">
    <property type="entry name" value="Trp_biosyn_TM_oprn/chp"/>
</dbReference>
<keyword evidence="1" id="KW-1133">Transmembrane helix</keyword>
<feature type="transmembrane region" description="Helical" evidence="1">
    <location>
        <begin position="75"/>
        <end position="95"/>
    </location>
</feature>
<evidence type="ECO:0000313" key="3">
    <source>
        <dbReference type="Proteomes" id="UP000316560"/>
    </source>
</evidence>
<keyword evidence="1" id="KW-0472">Membrane</keyword>
<organism evidence="2 3">
    <name type="scientific">Rhodoglobus vestalii</name>
    <dbReference type="NCBI Taxonomy" id="193384"/>
    <lineage>
        <taxon>Bacteria</taxon>
        <taxon>Bacillati</taxon>
        <taxon>Actinomycetota</taxon>
        <taxon>Actinomycetes</taxon>
        <taxon>Micrococcales</taxon>
        <taxon>Microbacteriaceae</taxon>
        <taxon>Rhodoglobus</taxon>
    </lineage>
</organism>
<dbReference type="AlphaFoldDB" id="A0A8H2K4J9"/>
<keyword evidence="1" id="KW-0812">Transmembrane</keyword>
<sequence length="189" mass="19232">MILTRSRSIVLAGLVLLAAVVMLSWTQSWFTVMVNDGSTIDVLGSDAAGSLAALALSIFALVAALSLSSLVVRRVLGVLAAIVGAIIVAVAQAALVDPLLASGAVITDATGISGINSLRGLVESVTASGWPTPAVIAGGLIVVVGLFATFTAHRWPGPTKKYDRTSAVVADDPASQWDAQSRGIDPTVE</sequence>
<accession>A0A8H2K4J9</accession>
<evidence type="ECO:0000313" key="2">
    <source>
        <dbReference type="EMBL" id="TQO18603.1"/>
    </source>
</evidence>
<feature type="transmembrane region" description="Helical" evidence="1">
    <location>
        <begin position="134"/>
        <end position="152"/>
    </location>
</feature>
<gene>
    <name evidence="2" type="ORF">FB472_0122</name>
</gene>
<dbReference type="Pfam" id="PF09534">
    <property type="entry name" value="Trp_oprn_chp"/>
    <property type="match status" value="1"/>
</dbReference>
<dbReference type="OrthoDB" id="4794414at2"/>
<dbReference type="RefSeq" id="WP_141989199.1">
    <property type="nucleotide sequence ID" value="NZ_VFRA01000001.1"/>
</dbReference>
<comment type="caution">
    <text evidence="2">The sequence shown here is derived from an EMBL/GenBank/DDBJ whole genome shotgun (WGS) entry which is preliminary data.</text>
</comment>
<proteinExistence type="predicted"/>
<evidence type="ECO:0000256" key="1">
    <source>
        <dbReference type="SAM" id="Phobius"/>
    </source>
</evidence>